<dbReference type="SUPFAM" id="SSF54534">
    <property type="entry name" value="FKBP-like"/>
    <property type="match status" value="2"/>
</dbReference>
<evidence type="ECO:0000313" key="9">
    <source>
        <dbReference type="Proteomes" id="UP001139450"/>
    </source>
</evidence>
<evidence type="ECO:0000256" key="6">
    <source>
        <dbReference type="SAM" id="SignalP"/>
    </source>
</evidence>
<dbReference type="Gene3D" id="3.10.50.40">
    <property type="match status" value="2"/>
</dbReference>
<comment type="similarity">
    <text evidence="5">Belongs to the FKBP-type PPIase family.</text>
</comment>
<evidence type="ECO:0000256" key="2">
    <source>
        <dbReference type="ARBA" id="ARBA00023110"/>
    </source>
</evidence>
<protein>
    <recommendedName>
        <fullName evidence="5">Peptidyl-prolyl cis-trans isomerase</fullName>
        <ecNumber evidence="5">5.2.1.8</ecNumber>
    </recommendedName>
</protein>
<reference evidence="8" key="1">
    <citation type="submission" date="2022-04" db="EMBL/GenBank/DDBJ databases">
        <title>Mucilaginibacter sp. RS28 isolated from freshwater.</title>
        <authorList>
            <person name="Ko S.-R."/>
        </authorList>
    </citation>
    <scope>NUCLEOTIDE SEQUENCE</scope>
    <source>
        <strain evidence="8">RS28</strain>
    </source>
</reference>
<dbReference type="EC" id="5.2.1.8" evidence="5"/>
<keyword evidence="3 4" id="KW-0413">Isomerase</keyword>
<accession>A0A9X1X3A6</accession>
<organism evidence="8 9">
    <name type="scientific">Mucilaginibacter straminoryzae</name>
    <dbReference type="NCBI Taxonomy" id="2932774"/>
    <lineage>
        <taxon>Bacteria</taxon>
        <taxon>Pseudomonadati</taxon>
        <taxon>Bacteroidota</taxon>
        <taxon>Sphingobacteriia</taxon>
        <taxon>Sphingobacteriales</taxon>
        <taxon>Sphingobacteriaceae</taxon>
        <taxon>Mucilaginibacter</taxon>
    </lineage>
</organism>
<keyword evidence="6" id="KW-0732">Signal</keyword>
<feature type="signal peptide" evidence="6">
    <location>
        <begin position="1"/>
        <end position="19"/>
    </location>
</feature>
<keyword evidence="2 4" id="KW-0697">Rotamase</keyword>
<evidence type="ECO:0000259" key="7">
    <source>
        <dbReference type="PROSITE" id="PS50059"/>
    </source>
</evidence>
<dbReference type="EMBL" id="JALJEJ010000004">
    <property type="protein sequence ID" value="MCJ8210369.1"/>
    <property type="molecule type" value="Genomic_DNA"/>
</dbReference>
<feature type="domain" description="PPIase FKBP-type" evidence="7">
    <location>
        <begin position="224"/>
        <end position="311"/>
    </location>
</feature>
<evidence type="ECO:0000313" key="8">
    <source>
        <dbReference type="EMBL" id="MCJ8210369.1"/>
    </source>
</evidence>
<sequence length="312" mass="34205">MKKTLTSFLILGTAGLMSAGLISCRKDKTTQTITQYDQEQIQNYIKSQGLTGFQRDLSGGDTTGIYYKITRQGTGAVIDYPSDVAYVYTIRTLDGSYTATDTIANHAYSYVGHIGPKGLMLSFINILKNVGTQARLLIPSRLAYGTNGSTATSPHIPGNASMDFYINTIDITKNSVLDTYDDQVIQSYMKTNGLTGYTTVTVDGAKLYYKVAQVGTGTDHVTDHSEVGIQYTSTMLNGTQFSQVNYSDTTAYAQDIQAAPRGWQEGFKYVTKGAKLSLIMPSRLAYGLSSPFTTLPQFSCVRTEFNIMYIKN</sequence>
<dbReference type="PANTHER" id="PTHR10516:SF443">
    <property type="entry name" value="FK506-BINDING PROTEIN 59-RELATED"/>
    <property type="match status" value="1"/>
</dbReference>
<dbReference type="InterPro" id="IPR046357">
    <property type="entry name" value="PPIase_dom_sf"/>
</dbReference>
<dbReference type="GO" id="GO:0003755">
    <property type="term" value="F:peptidyl-prolyl cis-trans isomerase activity"/>
    <property type="evidence" value="ECO:0007669"/>
    <property type="project" value="UniProtKB-UniRule"/>
</dbReference>
<feature type="chain" id="PRO_5040945404" description="Peptidyl-prolyl cis-trans isomerase" evidence="6">
    <location>
        <begin position="20"/>
        <end position="312"/>
    </location>
</feature>
<dbReference type="RefSeq" id="WP_245130205.1">
    <property type="nucleotide sequence ID" value="NZ_JALJEJ010000004.1"/>
</dbReference>
<dbReference type="Proteomes" id="UP001139450">
    <property type="component" value="Unassembled WGS sequence"/>
</dbReference>
<gene>
    <name evidence="8" type="ORF">MUY27_11675</name>
</gene>
<proteinExistence type="inferred from homology"/>
<dbReference type="PANTHER" id="PTHR10516">
    <property type="entry name" value="PEPTIDYL-PROLYL CIS-TRANS ISOMERASE"/>
    <property type="match status" value="1"/>
</dbReference>
<comment type="catalytic activity">
    <reaction evidence="1 4 5">
        <text>[protein]-peptidylproline (omega=180) = [protein]-peptidylproline (omega=0)</text>
        <dbReference type="Rhea" id="RHEA:16237"/>
        <dbReference type="Rhea" id="RHEA-COMP:10747"/>
        <dbReference type="Rhea" id="RHEA-COMP:10748"/>
        <dbReference type="ChEBI" id="CHEBI:83833"/>
        <dbReference type="ChEBI" id="CHEBI:83834"/>
        <dbReference type="EC" id="5.2.1.8"/>
    </reaction>
</comment>
<comment type="caution">
    <text evidence="8">The sequence shown here is derived from an EMBL/GenBank/DDBJ whole genome shotgun (WGS) entry which is preliminary data.</text>
</comment>
<evidence type="ECO:0000256" key="4">
    <source>
        <dbReference type="PROSITE-ProRule" id="PRU00277"/>
    </source>
</evidence>
<evidence type="ECO:0000256" key="5">
    <source>
        <dbReference type="RuleBase" id="RU003915"/>
    </source>
</evidence>
<dbReference type="PROSITE" id="PS50059">
    <property type="entry name" value="FKBP_PPIASE"/>
    <property type="match status" value="2"/>
</dbReference>
<dbReference type="PROSITE" id="PS51257">
    <property type="entry name" value="PROKAR_LIPOPROTEIN"/>
    <property type="match status" value="1"/>
</dbReference>
<name>A0A9X1X3A6_9SPHI</name>
<dbReference type="InterPro" id="IPR050689">
    <property type="entry name" value="FKBP-type_PPIase"/>
</dbReference>
<dbReference type="Pfam" id="PF00254">
    <property type="entry name" value="FKBP_C"/>
    <property type="match status" value="1"/>
</dbReference>
<dbReference type="InterPro" id="IPR001179">
    <property type="entry name" value="PPIase_FKBP_dom"/>
</dbReference>
<evidence type="ECO:0000256" key="3">
    <source>
        <dbReference type="ARBA" id="ARBA00023235"/>
    </source>
</evidence>
<feature type="domain" description="PPIase FKBP-type" evidence="7">
    <location>
        <begin position="60"/>
        <end position="172"/>
    </location>
</feature>
<evidence type="ECO:0000256" key="1">
    <source>
        <dbReference type="ARBA" id="ARBA00000971"/>
    </source>
</evidence>
<dbReference type="AlphaFoldDB" id="A0A9X1X3A6"/>
<keyword evidence="9" id="KW-1185">Reference proteome</keyword>